<dbReference type="InterPro" id="IPR002765">
    <property type="entry name" value="UPF0145_YbjQ-like"/>
</dbReference>
<dbReference type="SUPFAM" id="SSF117782">
    <property type="entry name" value="YbjQ-like"/>
    <property type="match status" value="1"/>
</dbReference>
<dbReference type="Pfam" id="PF01906">
    <property type="entry name" value="YbjQ_1"/>
    <property type="match status" value="1"/>
</dbReference>
<dbReference type="AlphaFoldDB" id="K8ZA17"/>
<dbReference type="HAMAP" id="MF_00338">
    <property type="entry name" value="UPF0145"/>
    <property type="match status" value="1"/>
</dbReference>
<evidence type="ECO:0000313" key="3">
    <source>
        <dbReference type="EMBL" id="EKU27775.1"/>
    </source>
</evidence>
<dbReference type="PANTHER" id="PTHR34068:SF1">
    <property type="entry name" value="UPF0145 PROTEIN YBJQ"/>
    <property type="match status" value="1"/>
</dbReference>
<dbReference type="PATRIC" id="fig|1234409.3.peg.211"/>
<organism evidence="3 4">
    <name type="scientific">Catellicoccus marimammalium M35/04/3</name>
    <dbReference type="NCBI Taxonomy" id="1234409"/>
    <lineage>
        <taxon>Bacteria</taxon>
        <taxon>Bacillati</taxon>
        <taxon>Bacillota</taxon>
        <taxon>Bacilli</taxon>
        <taxon>Lactobacillales</taxon>
        <taxon>Enterococcaceae</taxon>
        <taxon>Catellicoccus</taxon>
    </lineage>
</organism>
<comment type="caution">
    <text evidence="3">The sequence shown here is derived from an EMBL/GenBank/DDBJ whole genome shotgun (WGS) entry which is preliminary data.</text>
</comment>
<comment type="similarity">
    <text evidence="1 2">Belongs to the UPF0145 family.</text>
</comment>
<reference evidence="3 4" key="1">
    <citation type="journal article" date="2013" name="Genome Announc.">
        <title>Draft Genome Sequence of Catellicoccus marimammalium, a Novel Species Commonly Found in Gull Feces.</title>
        <authorList>
            <person name="Weigand M.R."/>
            <person name="Ryu H."/>
            <person name="Bozcek L."/>
            <person name="Konstantinidis K.T."/>
            <person name="Santo Domingo J.W."/>
        </authorList>
    </citation>
    <scope>NUCLEOTIDE SEQUENCE [LARGE SCALE GENOMIC DNA]</scope>
    <source>
        <strain evidence="3 4">M35/04/3</strain>
    </source>
</reference>
<dbReference type="Gene3D" id="3.30.110.70">
    <property type="entry name" value="Hypothetical protein apc22750. Chain B"/>
    <property type="match status" value="1"/>
</dbReference>
<evidence type="ECO:0000313" key="4">
    <source>
        <dbReference type="Proteomes" id="UP000016057"/>
    </source>
</evidence>
<evidence type="ECO:0000256" key="1">
    <source>
        <dbReference type="ARBA" id="ARBA00010751"/>
    </source>
</evidence>
<protein>
    <recommendedName>
        <fullName evidence="2">UPF0145 protein C683_0240</fullName>
    </recommendedName>
</protein>
<gene>
    <name evidence="3" type="ORF">C683_0240</name>
</gene>
<dbReference type="eggNOG" id="COG0393">
    <property type="taxonomic scope" value="Bacteria"/>
</dbReference>
<dbReference type="RefSeq" id="WP_009488514.1">
    <property type="nucleotide sequence ID" value="NZ_AMYT01000008.1"/>
</dbReference>
<evidence type="ECO:0000256" key="2">
    <source>
        <dbReference type="HAMAP-Rule" id="MF_00338"/>
    </source>
</evidence>
<sequence>MIITTSSTLEGYEIVNYEDIVFGEVISGANFLRDFGAGVRNVLGGRARGYEKDLIQARENALAEMKKRAAELDADAVIAVDIQYQVLGDENNMLMVTCSGTAVQIREK</sequence>
<accession>K8ZA17</accession>
<dbReference type="InterPro" id="IPR035439">
    <property type="entry name" value="UPF0145_dom_sf"/>
</dbReference>
<dbReference type="PANTHER" id="PTHR34068">
    <property type="entry name" value="UPF0145 PROTEIN YBJQ"/>
    <property type="match status" value="1"/>
</dbReference>
<name>K8ZA17_9ENTE</name>
<dbReference type="EMBL" id="AMYT01000008">
    <property type="protein sequence ID" value="EKU27775.1"/>
    <property type="molecule type" value="Genomic_DNA"/>
</dbReference>
<dbReference type="Proteomes" id="UP000016057">
    <property type="component" value="Unassembled WGS sequence"/>
</dbReference>
<proteinExistence type="inferred from homology"/>
<dbReference type="OrthoDB" id="9796448at2"/>
<keyword evidence="4" id="KW-1185">Reference proteome</keyword>